<feature type="compositionally biased region" description="Low complexity" evidence="2">
    <location>
        <begin position="329"/>
        <end position="338"/>
    </location>
</feature>
<organism evidence="4 5">
    <name type="scientific">Phascolomyces articulosus</name>
    <dbReference type="NCBI Taxonomy" id="60185"/>
    <lineage>
        <taxon>Eukaryota</taxon>
        <taxon>Fungi</taxon>
        <taxon>Fungi incertae sedis</taxon>
        <taxon>Mucoromycota</taxon>
        <taxon>Mucoromycotina</taxon>
        <taxon>Mucoromycetes</taxon>
        <taxon>Mucorales</taxon>
        <taxon>Lichtheimiaceae</taxon>
        <taxon>Phascolomyces</taxon>
    </lineage>
</organism>
<evidence type="ECO:0000256" key="2">
    <source>
        <dbReference type="SAM" id="MobiDB-lite"/>
    </source>
</evidence>
<keyword evidence="1" id="KW-0378">Hydrolase</keyword>
<feature type="compositionally biased region" description="Low complexity" evidence="2">
    <location>
        <begin position="355"/>
        <end position="385"/>
    </location>
</feature>
<sequence length="464" mass="52694">MTDHLGDSNIMTCSIPKCDQQFPKEMQLYHMETRHPDHRTTTTENNIKPLQGISPLKQKGVKRQKDDSDPITTTTTATTTTTRDYARTYINSDEELWQILSALKEESRTPGVIPRLEPQFTSLNRKSTTVAAYLCSPYTDHIATGFMDLGWGCGYRNCQMLMTFLQRKQEAGDYILRQVADISGLQLLLERAWKNGFDVQGAKQLNHRVYKTRKWIGTTEVYSMLVYLGIRCTILDFHRPSGPNNTHDAMFDWIQSNHGNSNHNNKKNKTVYITQRPPLYLQHSGHSRTVIGIELLKDGKRNLIMFDPGRRMLRSYRSRTEPEDDVDESALSSSSSQNEDLEEDDSDILPDDNQPSASSPPATLTKTTTSPPTISTSSSSSPSFASRILSNWKPRTHLPANLLRPFRVDAKAIAKNKQYQLLVLGEVKDERPQGGYLTWNTEKGYLLDEKEREAMKIVTSTDAL</sequence>
<feature type="domain" description="UFSP1/2/DUB catalytic" evidence="3">
    <location>
        <begin position="130"/>
        <end position="321"/>
    </location>
</feature>
<comment type="caution">
    <text evidence="4">The sequence shown here is derived from an EMBL/GenBank/DDBJ whole genome shotgun (WGS) entry which is preliminary data.</text>
</comment>
<reference evidence="4" key="2">
    <citation type="submission" date="2023-02" db="EMBL/GenBank/DDBJ databases">
        <authorList>
            <consortium name="DOE Joint Genome Institute"/>
            <person name="Mondo S.J."/>
            <person name="Chang Y."/>
            <person name="Wang Y."/>
            <person name="Ahrendt S."/>
            <person name="Andreopoulos W."/>
            <person name="Barry K."/>
            <person name="Beard J."/>
            <person name="Benny G.L."/>
            <person name="Blankenship S."/>
            <person name="Bonito G."/>
            <person name="Cuomo C."/>
            <person name="Desiro A."/>
            <person name="Gervers K.A."/>
            <person name="Hundley H."/>
            <person name="Kuo A."/>
            <person name="LaButti K."/>
            <person name="Lang B.F."/>
            <person name="Lipzen A."/>
            <person name="O'Donnell K."/>
            <person name="Pangilinan J."/>
            <person name="Reynolds N."/>
            <person name="Sandor L."/>
            <person name="Smith M.W."/>
            <person name="Tsang A."/>
            <person name="Grigoriev I.V."/>
            <person name="Stajich J.E."/>
            <person name="Spatafora J.W."/>
        </authorList>
    </citation>
    <scope>NUCLEOTIDE SEQUENCE</scope>
    <source>
        <strain evidence="4">RSA 2281</strain>
    </source>
</reference>
<feature type="compositionally biased region" description="Acidic residues" evidence="2">
    <location>
        <begin position="339"/>
        <end position="350"/>
    </location>
</feature>
<dbReference type="Pfam" id="PF07910">
    <property type="entry name" value="Peptidase_C78"/>
    <property type="match status" value="1"/>
</dbReference>
<evidence type="ECO:0000313" key="5">
    <source>
        <dbReference type="Proteomes" id="UP001209540"/>
    </source>
</evidence>
<reference evidence="4" key="1">
    <citation type="journal article" date="2022" name="IScience">
        <title>Evolution of zygomycete secretomes and the origins of terrestrial fungal ecologies.</title>
        <authorList>
            <person name="Chang Y."/>
            <person name="Wang Y."/>
            <person name="Mondo S."/>
            <person name="Ahrendt S."/>
            <person name="Andreopoulos W."/>
            <person name="Barry K."/>
            <person name="Beard J."/>
            <person name="Benny G.L."/>
            <person name="Blankenship S."/>
            <person name="Bonito G."/>
            <person name="Cuomo C."/>
            <person name="Desiro A."/>
            <person name="Gervers K.A."/>
            <person name="Hundley H."/>
            <person name="Kuo A."/>
            <person name="LaButti K."/>
            <person name="Lang B.F."/>
            <person name="Lipzen A."/>
            <person name="O'Donnell K."/>
            <person name="Pangilinan J."/>
            <person name="Reynolds N."/>
            <person name="Sandor L."/>
            <person name="Smith M.E."/>
            <person name="Tsang A."/>
            <person name="Grigoriev I.V."/>
            <person name="Stajich J.E."/>
            <person name="Spatafora J.W."/>
        </authorList>
    </citation>
    <scope>NUCLEOTIDE SEQUENCE</scope>
    <source>
        <strain evidence="4">RSA 2281</strain>
    </source>
</reference>
<name>A0AAD5K7S0_9FUNG</name>
<dbReference type="PANTHER" id="PTHR48153">
    <property type="entry name" value="UFM1-SPECIFIC PROTEASE 2"/>
    <property type="match status" value="1"/>
</dbReference>
<dbReference type="PANTHER" id="PTHR48153:SF4">
    <property type="entry name" value="UBIQUITIN CARBOXYL-TERMINAL HYDROLASE MUG105"/>
    <property type="match status" value="1"/>
</dbReference>
<feature type="region of interest" description="Disordered" evidence="2">
    <location>
        <begin position="315"/>
        <end position="385"/>
    </location>
</feature>
<evidence type="ECO:0000259" key="3">
    <source>
        <dbReference type="Pfam" id="PF07910"/>
    </source>
</evidence>
<evidence type="ECO:0000256" key="1">
    <source>
        <dbReference type="ARBA" id="ARBA00022801"/>
    </source>
</evidence>
<proteinExistence type="predicted"/>
<dbReference type="AlphaFoldDB" id="A0AAD5K7S0"/>
<keyword evidence="5" id="KW-1185">Reference proteome</keyword>
<dbReference type="GO" id="GO:0019783">
    <property type="term" value="F:ubiquitin-like protein peptidase activity"/>
    <property type="evidence" value="ECO:0007669"/>
    <property type="project" value="TreeGrafter"/>
</dbReference>
<gene>
    <name evidence="4" type="ORF">BDA99DRAFT_593401</name>
</gene>
<dbReference type="InterPro" id="IPR012462">
    <property type="entry name" value="UFSP1/2_DUB_cat"/>
</dbReference>
<evidence type="ECO:0000313" key="4">
    <source>
        <dbReference type="EMBL" id="KAI9273009.1"/>
    </source>
</evidence>
<protein>
    <submittedName>
        <fullName evidence="4">Peptidase family C78-domain-containing protein</fullName>
    </submittedName>
</protein>
<dbReference type="EMBL" id="JAIXMP010000005">
    <property type="protein sequence ID" value="KAI9273009.1"/>
    <property type="molecule type" value="Genomic_DNA"/>
</dbReference>
<accession>A0AAD5K7S0</accession>
<dbReference type="Gene3D" id="3.90.70.130">
    <property type="match status" value="1"/>
</dbReference>
<dbReference type="Proteomes" id="UP001209540">
    <property type="component" value="Unassembled WGS sequence"/>
</dbReference>